<dbReference type="PROSITE" id="PS00455">
    <property type="entry name" value="AMP_BINDING"/>
    <property type="match status" value="1"/>
</dbReference>
<dbReference type="RefSeq" id="XP_016265725.1">
    <property type="nucleotide sequence ID" value="XM_016404720.1"/>
</dbReference>
<proteinExistence type="inferred from homology"/>
<dbReference type="Pfam" id="PF13193">
    <property type="entry name" value="AMP-binding_C"/>
    <property type="match status" value="1"/>
</dbReference>
<dbReference type="SUPFAM" id="SSF56801">
    <property type="entry name" value="Acetyl-CoA synthetase-like"/>
    <property type="match status" value="1"/>
</dbReference>
<protein>
    <recommendedName>
        <fullName evidence="6">AMP-dependent synthetase/ligase domain-containing protein</fullName>
    </recommendedName>
</protein>
<evidence type="ECO:0000259" key="2">
    <source>
        <dbReference type="Pfam" id="PF00501"/>
    </source>
</evidence>
<reference evidence="4 5" key="1">
    <citation type="submission" date="2015-01" db="EMBL/GenBank/DDBJ databases">
        <title>The Genome Sequence of Exophiala oligosperma CBS72588.</title>
        <authorList>
            <consortium name="The Broad Institute Genomics Platform"/>
            <person name="Cuomo C."/>
            <person name="de Hoog S."/>
            <person name="Gorbushina A."/>
            <person name="Stielow B."/>
            <person name="Teixiera M."/>
            <person name="Abouelleil A."/>
            <person name="Chapman S.B."/>
            <person name="Priest M."/>
            <person name="Young S.K."/>
            <person name="Wortman J."/>
            <person name="Nusbaum C."/>
            <person name="Birren B."/>
        </authorList>
    </citation>
    <scope>NUCLEOTIDE SEQUENCE [LARGE SCALE GENOMIC DNA]</scope>
    <source>
        <strain evidence="4 5">CBS 72588</strain>
    </source>
</reference>
<evidence type="ECO:0000313" key="4">
    <source>
        <dbReference type="EMBL" id="KIW45509.1"/>
    </source>
</evidence>
<evidence type="ECO:0000256" key="1">
    <source>
        <dbReference type="ARBA" id="ARBA00006432"/>
    </source>
</evidence>
<dbReference type="PANTHER" id="PTHR43201:SF8">
    <property type="entry name" value="ACYL-COA SYNTHETASE FAMILY MEMBER 3"/>
    <property type="match status" value="1"/>
</dbReference>
<dbReference type="GO" id="GO:0006631">
    <property type="term" value="P:fatty acid metabolic process"/>
    <property type="evidence" value="ECO:0007669"/>
    <property type="project" value="TreeGrafter"/>
</dbReference>
<dbReference type="STRING" id="215243.A0A0D2EC56"/>
<dbReference type="Gene3D" id="3.30.300.30">
    <property type="match status" value="1"/>
</dbReference>
<dbReference type="EMBL" id="KN847334">
    <property type="protein sequence ID" value="KIW45509.1"/>
    <property type="molecule type" value="Genomic_DNA"/>
</dbReference>
<accession>A0A0D2EC56</accession>
<dbReference type="InterPro" id="IPR045851">
    <property type="entry name" value="AMP-bd_C_sf"/>
</dbReference>
<dbReference type="AlphaFoldDB" id="A0A0D2EC56"/>
<organism evidence="4 5">
    <name type="scientific">Exophiala oligosperma</name>
    <dbReference type="NCBI Taxonomy" id="215243"/>
    <lineage>
        <taxon>Eukaryota</taxon>
        <taxon>Fungi</taxon>
        <taxon>Dikarya</taxon>
        <taxon>Ascomycota</taxon>
        <taxon>Pezizomycotina</taxon>
        <taxon>Eurotiomycetes</taxon>
        <taxon>Chaetothyriomycetidae</taxon>
        <taxon>Chaetothyriales</taxon>
        <taxon>Herpotrichiellaceae</taxon>
        <taxon>Exophiala</taxon>
    </lineage>
</organism>
<comment type="similarity">
    <text evidence="1">Belongs to the ATP-dependent AMP-binding enzyme family.</text>
</comment>
<sequence length="596" mass="65413">MPHTTATFDRRDLVPSHDGDHILPADPLFTRLLALAHRRNPRPAIRDVNAGVERTAAELLSDVLRLRRVIRANLTRKTLQDLRQGRQEVYISIVAPGGYEFTVGVLAVLALGAAVSPFSSAQPVTEAVYYISKARSVAVLASTTTVSLAEAASREIQRTVSSSFAFVPIRHMNREPPVELDKIRISSDRFLDPNSAGVVIFTSGTTGPPKGAVLSRAAMIDGSLSFAQLMGLEPSDTLLHLLPVHHSTGIWVSFFPFLLTGACIEFKSGSFDAEWTWKRWLEGGLTHFTGVPTIYMRMMRWYLEKSSSSSSSVDSGEGGEMTKYKAAAAALKTCLCGTSALPKPIADFWTTLRDGRPIVQRYGSTESGVVFNMSPYPDETRTTPDGSVGELTVGVDAKLADGNEGEILIKSPHMFSKYIYDSEATAKAHDAQGYFKSGDVARREGKYYFIVGRASVDIVKSGGYKISALDVERELMSLPYIAEAMVVGVPDDEFGQRVGAVVSLRDDDIAREFYNTQKRSPQTLSLDQLRDDVRSRLAGYKMPTLLRVIQGELPKGGTGKVIKKTLGPMYFPPNYIEDTEVQVWTNTKRRAGPTKL</sequence>
<feature type="domain" description="AMP-binding enzyme C-terminal" evidence="3">
    <location>
        <begin position="471"/>
        <end position="560"/>
    </location>
</feature>
<evidence type="ECO:0000259" key="3">
    <source>
        <dbReference type="Pfam" id="PF13193"/>
    </source>
</evidence>
<evidence type="ECO:0008006" key="6">
    <source>
        <dbReference type="Google" id="ProtNLM"/>
    </source>
</evidence>
<evidence type="ECO:0000313" key="5">
    <source>
        <dbReference type="Proteomes" id="UP000053342"/>
    </source>
</evidence>
<gene>
    <name evidence="4" type="ORF">PV06_03895</name>
</gene>
<dbReference type="VEuPathDB" id="FungiDB:PV06_03895"/>
<dbReference type="Pfam" id="PF00501">
    <property type="entry name" value="AMP-binding"/>
    <property type="match status" value="1"/>
</dbReference>
<feature type="domain" description="AMP-dependent synthetase/ligase" evidence="2">
    <location>
        <begin position="78"/>
        <end position="418"/>
    </location>
</feature>
<keyword evidence="5" id="KW-1185">Reference proteome</keyword>
<dbReference type="HOGENOM" id="CLU_000022_59_11_1"/>
<dbReference type="InterPro" id="IPR025110">
    <property type="entry name" value="AMP-bd_C"/>
</dbReference>
<name>A0A0D2EC56_9EURO</name>
<dbReference type="PANTHER" id="PTHR43201">
    <property type="entry name" value="ACYL-COA SYNTHETASE"/>
    <property type="match status" value="1"/>
</dbReference>
<dbReference type="InterPro" id="IPR000873">
    <property type="entry name" value="AMP-dep_synth/lig_dom"/>
</dbReference>
<dbReference type="InterPro" id="IPR020845">
    <property type="entry name" value="AMP-binding_CS"/>
</dbReference>
<dbReference type="GeneID" id="27355969"/>
<dbReference type="OrthoDB" id="6614653at2759"/>
<dbReference type="GO" id="GO:0031956">
    <property type="term" value="F:medium-chain fatty acid-CoA ligase activity"/>
    <property type="evidence" value="ECO:0007669"/>
    <property type="project" value="TreeGrafter"/>
</dbReference>
<dbReference type="Proteomes" id="UP000053342">
    <property type="component" value="Unassembled WGS sequence"/>
</dbReference>
<dbReference type="InterPro" id="IPR042099">
    <property type="entry name" value="ANL_N_sf"/>
</dbReference>
<dbReference type="Gene3D" id="3.40.50.12780">
    <property type="entry name" value="N-terminal domain of ligase-like"/>
    <property type="match status" value="1"/>
</dbReference>